<protein>
    <submittedName>
        <fullName evidence="2">Uncharacterized protein</fullName>
    </submittedName>
</protein>
<keyword evidence="1" id="KW-0175">Coiled coil</keyword>
<sequence>MERESIIAATQEHLKQFNLGDLSLYKESTREQFITIEQYFLETEERINKTLKEIKSINLNIRGICKAISISKSTVYNNPNTLRLYIEKRIDDIEKQDLLSKNKERKTQERMSELENFIDKAIIDQIEFNNLKVHNGYLQAEVHRLAEKNKLLDLERAELVKKINDLELELRQLRNKKGTVVSFTQDNI</sequence>
<proteinExistence type="predicted"/>
<dbReference type="GeneID" id="99618875"/>
<evidence type="ECO:0000256" key="1">
    <source>
        <dbReference type="SAM" id="Coils"/>
    </source>
</evidence>
<name>A0A5C5A548_9BACI</name>
<organism evidence="2 3">
    <name type="scientific">Bacillus tropicus</name>
    <dbReference type="NCBI Taxonomy" id="2026188"/>
    <lineage>
        <taxon>Bacteria</taxon>
        <taxon>Bacillati</taxon>
        <taxon>Bacillota</taxon>
        <taxon>Bacilli</taxon>
        <taxon>Bacillales</taxon>
        <taxon>Bacillaceae</taxon>
        <taxon>Bacillus</taxon>
        <taxon>Bacillus cereus group</taxon>
    </lineage>
</organism>
<dbReference type="Proteomes" id="UP000312495">
    <property type="component" value="Unassembled WGS sequence"/>
</dbReference>
<gene>
    <name evidence="2" type="ORF">FHY71_18580</name>
</gene>
<feature type="coiled-coil region" evidence="1">
    <location>
        <begin position="149"/>
        <end position="176"/>
    </location>
</feature>
<dbReference type="AlphaFoldDB" id="A0A5C5A548"/>
<dbReference type="RefSeq" id="WP_000439131.1">
    <property type="nucleotide sequence ID" value="NZ_JARMPS010000070.1"/>
</dbReference>
<comment type="caution">
    <text evidence="2">The sequence shown here is derived from an EMBL/GenBank/DDBJ whole genome shotgun (WGS) entry which is preliminary data.</text>
</comment>
<dbReference type="EMBL" id="VEPV01000006">
    <property type="protein sequence ID" value="TNP13554.1"/>
    <property type="molecule type" value="Genomic_DNA"/>
</dbReference>
<evidence type="ECO:0000313" key="3">
    <source>
        <dbReference type="Proteomes" id="UP000312495"/>
    </source>
</evidence>
<reference evidence="2 3" key="1">
    <citation type="submission" date="2019-06" db="EMBL/GenBank/DDBJ databases">
        <title>Biocontrol Bacillus strains from Vietnam.</title>
        <authorList>
            <person name="Borriss R."/>
            <person name="Lasch P."/>
            <person name="Thanh Tam L.T."/>
            <person name="Luong P.T."/>
            <person name="Phuong Thao L.T."/>
            <person name="Kim Chung L.T."/>
        </authorList>
    </citation>
    <scope>NUCLEOTIDE SEQUENCE [LARGE SCALE GENOMIC DNA]</scope>
    <source>
        <strain evidence="2 3">SN1</strain>
    </source>
</reference>
<evidence type="ECO:0000313" key="2">
    <source>
        <dbReference type="EMBL" id="TNP13554.1"/>
    </source>
</evidence>
<accession>A0A5C5A548</accession>